<dbReference type="OrthoDB" id="9791261at2"/>
<feature type="coiled-coil region" evidence="2">
    <location>
        <begin position="185"/>
        <end position="212"/>
    </location>
</feature>
<proteinExistence type="inferred from homology"/>
<evidence type="ECO:0000256" key="3">
    <source>
        <dbReference type="SAM" id="MobiDB-lite"/>
    </source>
</evidence>
<dbReference type="InterPro" id="IPR003423">
    <property type="entry name" value="OMP_efflux"/>
</dbReference>
<dbReference type="Pfam" id="PF02321">
    <property type="entry name" value="OEP"/>
    <property type="match status" value="2"/>
</dbReference>
<evidence type="ECO:0000256" key="1">
    <source>
        <dbReference type="ARBA" id="ARBA00007613"/>
    </source>
</evidence>
<evidence type="ECO:0000313" key="4">
    <source>
        <dbReference type="EMBL" id="ODA29086.1"/>
    </source>
</evidence>
<organism evidence="4 5">
    <name type="scientific">Planctopirus hydrillae</name>
    <dbReference type="NCBI Taxonomy" id="1841610"/>
    <lineage>
        <taxon>Bacteria</taxon>
        <taxon>Pseudomonadati</taxon>
        <taxon>Planctomycetota</taxon>
        <taxon>Planctomycetia</taxon>
        <taxon>Planctomycetales</taxon>
        <taxon>Planctomycetaceae</taxon>
        <taxon>Planctopirus</taxon>
    </lineage>
</organism>
<dbReference type="InterPro" id="IPR010131">
    <property type="entry name" value="MdtP/NodT-like"/>
</dbReference>
<feature type="region of interest" description="Disordered" evidence="3">
    <location>
        <begin position="428"/>
        <end position="450"/>
    </location>
</feature>
<reference evidence="4 5" key="1">
    <citation type="submission" date="2016-05" db="EMBL/GenBank/DDBJ databases">
        <title>Genomic and physiological characterization of Planctopirus sp. isolated from fresh water lake.</title>
        <authorList>
            <person name="Subhash Y."/>
            <person name="Ramana C."/>
        </authorList>
    </citation>
    <scope>NUCLEOTIDE SEQUENCE [LARGE SCALE GENOMIC DNA]</scope>
    <source>
        <strain evidence="4 5">JC280</strain>
    </source>
</reference>
<dbReference type="Proteomes" id="UP000094828">
    <property type="component" value="Unassembled WGS sequence"/>
</dbReference>
<protein>
    <recommendedName>
        <fullName evidence="6">Transporter</fullName>
    </recommendedName>
</protein>
<sequence length="450" mass="49797">MDSTKFILAWCLLGYAVCGNSTTGQEPLPAPIQEQRFLTLDDLTKLGLQQNPALQRLSFTIEAERGRAVQAGLFPNPQFSVSGDNLGSRIGPGGQITVPFFSQEIVTAGKLRLSRAVVERQVDQATLDLMAQRYILVTTVRRGYFDVLAVQKRVEILDQLVAFSTKSVDVSQRLLGAKEVAELDLIQFRVERNRFRAERDAAQRELAAAFRRMSANLGAPNLAVVPLEDLLILPDPIYEFEPAKSLVVNTHPQLRSAQVGVGRAQAALRLAEVQPIPNVTVGAGYVRDNIDRQDQWAFQVGLPIPIFNRNQGNIRAARAVIGEANRQVSETENDLIARLATAFGDYAAAKERVDQYRAEIIPDARKAYQLSIDAFQGGEFQYLRVLQAQRTVAETNLEYVRALGEMWKAAADISGLLLEEKWPQRQIDAIPPMPADDPAIGRARVHESGS</sequence>
<dbReference type="GO" id="GO:0015562">
    <property type="term" value="F:efflux transmembrane transporter activity"/>
    <property type="evidence" value="ECO:0007669"/>
    <property type="project" value="InterPro"/>
</dbReference>
<evidence type="ECO:0008006" key="6">
    <source>
        <dbReference type="Google" id="ProtNLM"/>
    </source>
</evidence>
<gene>
    <name evidence="4" type="ORF">A6X21_09725</name>
</gene>
<dbReference type="EMBL" id="LYDR01000144">
    <property type="protein sequence ID" value="ODA29086.1"/>
    <property type="molecule type" value="Genomic_DNA"/>
</dbReference>
<dbReference type="RefSeq" id="WP_068850316.1">
    <property type="nucleotide sequence ID" value="NZ_LYDR01000144.1"/>
</dbReference>
<dbReference type="PANTHER" id="PTHR30203">
    <property type="entry name" value="OUTER MEMBRANE CATION EFFLUX PROTEIN"/>
    <property type="match status" value="1"/>
</dbReference>
<dbReference type="SUPFAM" id="SSF56954">
    <property type="entry name" value="Outer membrane efflux proteins (OEP)"/>
    <property type="match status" value="1"/>
</dbReference>
<comment type="caution">
    <text evidence="4">The sequence shown here is derived from an EMBL/GenBank/DDBJ whole genome shotgun (WGS) entry which is preliminary data.</text>
</comment>
<dbReference type="PANTHER" id="PTHR30203:SF24">
    <property type="entry name" value="BLR4935 PROTEIN"/>
    <property type="match status" value="1"/>
</dbReference>
<accession>A0A1C3E771</accession>
<name>A0A1C3E771_9PLAN</name>
<dbReference type="Gene3D" id="1.20.1600.10">
    <property type="entry name" value="Outer membrane efflux proteins (OEP)"/>
    <property type="match status" value="1"/>
</dbReference>
<comment type="similarity">
    <text evidence="1">Belongs to the outer membrane factor (OMF) (TC 1.B.17) family.</text>
</comment>
<keyword evidence="2" id="KW-0175">Coiled coil</keyword>
<dbReference type="STRING" id="1841610.A6X21_09725"/>
<evidence type="ECO:0000313" key="5">
    <source>
        <dbReference type="Proteomes" id="UP000094828"/>
    </source>
</evidence>
<dbReference type="AlphaFoldDB" id="A0A1C3E771"/>
<keyword evidence="5" id="KW-1185">Reference proteome</keyword>
<evidence type="ECO:0000256" key="2">
    <source>
        <dbReference type="SAM" id="Coils"/>
    </source>
</evidence>